<accession>A0A5E7Q325</accession>
<proteinExistence type="predicted"/>
<dbReference type="AlphaFoldDB" id="A0A5E7Q325"/>
<protein>
    <submittedName>
        <fullName evidence="1">Uncharacterized protein</fullName>
    </submittedName>
</protein>
<evidence type="ECO:0000313" key="1">
    <source>
        <dbReference type="EMBL" id="VVP56241.1"/>
    </source>
</evidence>
<sequence>MNHEPQVLAAIDLKKNKDAFLIYEIGLLSLKAALSTRATAWPIYSSACDASQRQKVKHEFRNVLDGIFTKYSNGGVTEREHVEYIENLSLTFSADHASALHNGRLRFGVAQKLINIHLKYLWVAGFCPEPLHCPLDGIVRDLASLDYDWISSDSKSEYVNAIARLRKKSAPRSLSVWELQEFRRRFQSKP</sequence>
<evidence type="ECO:0000313" key="2">
    <source>
        <dbReference type="Proteomes" id="UP000377224"/>
    </source>
</evidence>
<name>A0A5E7Q325_PSEFL</name>
<organism evidence="1 2">
    <name type="scientific">Pseudomonas fluorescens</name>
    <dbReference type="NCBI Taxonomy" id="294"/>
    <lineage>
        <taxon>Bacteria</taxon>
        <taxon>Pseudomonadati</taxon>
        <taxon>Pseudomonadota</taxon>
        <taxon>Gammaproteobacteria</taxon>
        <taxon>Pseudomonadales</taxon>
        <taxon>Pseudomonadaceae</taxon>
        <taxon>Pseudomonas</taxon>
    </lineage>
</organism>
<dbReference type="RefSeq" id="WP_122660576.1">
    <property type="nucleotide sequence ID" value="NZ_CABVIN010000014.1"/>
</dbReference>
<dbReference type="EMBL" id="CABVIN010000014">
    <property type="protein sequence ID" value="VVP56241.1"/>
    <property type="molecule type" value="Genomic_DNA"/>
</dbReference>
<dbReference type="Proteomes" id="UP000377224">
    <property type="component" value="Unassembled WGS sequence"/>
</dbReference>
<reference evidence="1 2" key="1">
    <citation type="submission" date="2019-09" db="EMBL/GenBank/DDBJ databases">
        <authorList>
            <person name="Chandra G."/>
            <person name="Truman W A."/>
        </authorList>
    </citation>
    <scope>NUCLEOTIDE SEQUENCE [LARGE SCALE GENOMIC DNA]</scope>
    <source>
        <strain evidence="1">PS896</strain>
    </source>
</reference>
<gene>
    <name evidence="1" type="ORF">PS896_05719</name>
</gene>